<accession>A0ABS9W0Z1</accession>
<protein>
    <submittedName>
        <fullName evidence="2">Uncharacterized protein</fullName>
    </submittedName>
</protein>
<name>A0ABS9W0Z1_9PROT</name>
<evidence type="ECO:0000313" key="2">
    <source>
        <dbReference type="EMBL" id="MCI0752259.1"/>
    </source>
</evidence>
<comment type="caution">
    <text evidence="2">The sequence shown here is derived from an EMBL/GenBank/DDBJ whole genome shotgun (WGS) entry which is preliminary data.</text>
</comment>
<keyword evidence="1" id="KW-0472">Membrane</keyword>
<keyword evidence="1" id="KW-1133">Transmembrane helix</keyword>
<organism evidence="2 3">
    <name type="scientific">Teichococcus vastitatis</name>
    <dbReference type="NCBI Taxonomy" id="2307076"/>
    <lineage>
        <taxon>Bacteria</taxon>
        <taxon>Pseudomonadati</taxon>
        <taxon>Pseudomonadota</taxon>
        <taxon>Alphaproteobacteria</taxon>
        <taxon>Acetobacterales</taxon>
        <taxon>Roseomonadaceae</taxon>
        <taxon>Roseomonas</taxon>
    </lineage>
</organism>
<dbReference type="Proteomes" id="UP001201985">
    <property type="component" value="Unassembled WGS sequence"/>
</dbReference>
<evidence type="ECO:0000313" key="3">
    <source>
        <dbReference type="Proteomes" id="UP001201985"/>
    </source>
</evidence>
<evidence type="ECO:0000256" key="1">
    <source>
        <dbReference type="SAM" id="Phobius"/>
    </source>
</evidence>
<keyword evidence="1" id="KW-0812">Transmembrane</keyword>
<reference evidence="2 3" key="1">
    <citation type="submission" date="2022-03" db="EMBL/GenBank/DDBJ databases">
        <title>Complete genome analysis of Roseomonas KG 17.1 : a prolific producer of plant growth promoters.</title>
        <authorList>
            <person name="Saadouli I."/>
            <person name="Najjari A."/>
            <person name="Mosbah A."/>
            <person name="Ouzari H.I."/>
        </authorList>
    </citation>
    <scope>NUCLEOTIDE SEQUENCE [LARGE SCALE GENOMIC DNA]</scope>
    <source>
        <strain evidence="2 3">KG17-1</strain>
    </source>
</reference>
<dbReference type="RefSeq" id="WP_120008407.1">
    <property type="nucleotide sequence ID" value="NZ_JALBUU010000004.1"/>
</dbReference>
<feature type="transmembrane region" description="Helical" evidence="1">
    <location>
        <begin position="85"/>
        <end position="103"/>
    </location>
</feature>
<sequence>MRGFRLFTAGMAVLLAGGEIARRAMTGGAVQALDEVAVALVLGFAALRPRPALLAAAWGGFSALMLALLTTTLGEMLHPAGKPGGDFYAVVLGLLLLAGLLATRRALRHG</sequence>
<dbReference type="EMBL" id="JALBUU010000004">
    <property type="protein sequence ID" value="MCI0752259.1"/>
    <property type="molecule type" value="Genomic_DNA"/>
</dbReference>
<gene>
    <name evidence="2" type="ORF">MON41_00595</name>
</gene>
<keyword evidence="3" id="KW-1185">Reference proteome</keyword>
<feature type="transmembrane region" description="Helical" evidence="1">
    <location>
        <begin position="54"/>
        <end position="73"/>
    </location>
</feature>
<proteinExistence type="predicted"/>